<dbReference type="PROSITE" id="PS52004">
    <property type="entry name" value="KS3_2"/>
    <property type="match status" value="1"/>
</dbReference>
<feature type="domain" description="Ketosynthase family 3 (KS3)" evidence="5">
    <location>
        <begin position="46"/>
        <end position="434"/>
    </location>
</feature>
<dbReference type="InterPro" id="IPR000794">
    <property type="entry name" value="Beta-ketoacyl_synthase"/>
</dbReference>
<dbReference type="InterPro" id="IPR020841">
    <property type="entry name" value="PKS_Beta-ketoAc_synthase_dom"/>
</dbReference>
<dbReference type="PROSITE" id="PS00606">
    <property type="entry name" value="KS3_1"/>
    <property type="match status" value="1"/>
</dbReference>
<dbReference type="InterPro" id="IPR018201">
    <property type="entry name" value="Ketoacyl_synth_AS"/>
</dbReference>
<keyword evidence="7" id="KW-1185">Reference proteome</keyword>
<dbReference type="Pfam" id="PF02801">
    <property type="entry name" value="Ketoacyl-synt_C"/>
    <property type="match status" value="1"/>
</dbReference>
<accession>A0ABY3EIU6</accession>
<proteinExistence type="inferred from homology"/>
<evidence type="ECO:0000256" key="2">
    <source>
        <dbReference type="ARBA" id="ARBA00022679"/>
    </source>
</evidence>
<feature type="region of interest" description="Disordered" evidence="4">
    <location>
        <begin position="1"/>
        <end position="21"/>
    </location>
</feature>
<name>A0ABY3EIU6_9BURK</name>
<evidence type="ECO:0000256" key="4">
    <source>
        <dbReference type="SAM" id="MobiDB-lite"/>
    </source>
</evidence>
<dbReference type="SMART" id="SM00825">
    <property type="entry name" value="PKS_KS"/>
    <property type="match status" value="1"/>
</dbReference>
<dbReference type="InterPro" id="IPR014031">
    <property type="entry name" value="Ketoacyl_synth_C"/>
</dbReference>
<comment type="similarity">
    <text evidence="1 3">Belongs to the thiolase-like superfamily. Beta-ketoacyl-ACP synthases family.</text>
</comment>
<dbReference type="SUPFAM" id="SSF53901">
    <property type="entry name" value="Thiolase-like"/>
    <property type="match status" value="1"/>
</dbReference>
<dbReference type="InterPro" id="IPR014030">
    <property type="entry name" value="Ketoacyl_synth_N"/>
</dbReference>
<evidence type="ECO:0000313" key="7">
    <source>
        <dbReference type="Proteomes" id="UP000318943"/>
    </source>
</evidence>
<reference evidence="6 7" key="1">
    <citation type="submission" date="2019-05" db="EMBL/GenBank/DDBJ databases">
        <title>Whole genome sequence analysis of Cupriavidus campinensis S14E4C strain.</title>
        <authorList>
            <person name="Abbaszade G."/>
            <person name="Szabo A."/>
            <person name="Toumi M."/>
            <person name="Toth E."/>
        </authorList>
    </citation>
    <scope>NUCLEOTIDE SEQUENCE [LARGE SCALE GENOMIC DNA]</scope>
    <source>
        <strain evidence="6 7">S14E4C</strain>
    </source>
</reference>
<comment type="caution">
    <text evidence="6">The sequence shown here is derived from an EMBL/GenBank/DDBJ whole genome shotgun (WGS) entry which is preliminary data.</text>
</comment>
<keyword evidence="2 3" id="KW-0808">Transferase</keyword>
<protein>
    <recommendedName>
        <fullName evidence="5">Ketosynthase family 3 (KS3) domain-containing protein</fullName>
    </recommendedName>
</protein>
<evidence type="ECO:0000256" key="1">
    <source>
        <dbReference type="ARBA" id="ARBA00008467"/>
    </source>
</evidence>
<evidence type="ECO:0000313" key="6">
    <source>
        <dbReference type="EMBL" id="TSP10774.1"/>
    </source>
</evidence>
<dbReference type="Gene3D" id="3.40.47.10">
    <property type="match status" value="1"/>
</dbReference>
<dbReference type="InterPro" id="IPR016039">
    <property type="entry name" value="Thiolase-like"/>
</dbReference>
<dbReference type="Pfam" id="PF00109">
    <property type="entry name" value="ketoacyl-synt"/>
    <property type="match status" value="1"/>
</dbReference>
<dbReference type="PANTHER" id="PTHR11712:SF347">
    <property type="entry name" value="BETA KETOACYL-ACYL CARRIER PROTEIN SYNTHASE"/>
    <property type="match status" value="1"/>
</dbReference>
<sequence length="437" mass="46165">MWAQRGPPGGTDQRRGTHCRPVRRSDGLLHWRDDTRRRWRPAMTQRRDVLLAGFGACSAAGPDVEAFWRALQRAPEAPSPNAIVPRSTDGRTWRHGHCLPASASHVHADFDSLIADVALQALDDARRRGHALDTLHTGLVLGTAAGDSRRAERHRLEDAVAPYATSHPYRAIDTLPHVLPIQVSGPAFVAANACSAGLHALVHAVDIIRAGMADAMIVIGADLLSHVTQSGFQRMTALDPQGCMPFDVRRLGTVLGEGAAALVLVADSEAAAHAGSAGRIRGIGVSCDAFHPTAPEPGGRDISRALREALRDANVGPDGIDVIVPHGTGTPPNDRIEGNILAAVLGPSVVMPPVLSVKAHIGHTAGASGLFSLLAAALALAHRKVPAGYCERPDPATRIRLPSRETPLRARRPLRALINACGFGGNNVSLVLQEGTP</sequence>
<evidence type="ECO:0000256" key="3">
    <source>
        <dbReference type="RuleBase" id="RU003694"/>
    </source>
</evidence>
<gene>
    <name evidence="6" type="ORF">FGG12_20100</name>
</gene>
<organism evidence="6 7">
    <name type="scientific">Cupriavidus campinensis</name>
    <dbReference type="NCBI Taxonomy" id="151783"/>
    <lineage>
        <taxon>Bacteria</taxon>
        <taxon>Pseudomonadati</taxon>
        <taxon>Pseudomonadota</taxon>
        <taxon>Betaproteobacteria</taxon>
        <taxon>Burkholderiales</taxon>
        <taxon>Burkholderiaceae</taxon>
        <taxon>Cupriavidus</taxon>
    </lineage>
</organism>
<evidence type="ECO:0000259" key="5">
    <source>
        <dbReference type="PROSITE" id="PS52004"/>
    </source>
</evidence>
<dbReference type="EMBL" id="VCIZ01000013">
    <property type="protein sequence ID" value="TSP10774.1"/>
    <property type="molecule type" value="Genomic_DNA"/>
</dbReference>
<dbReference type="Proteomes" id="UP000318943">
    <property type="component" value="Unassembled WGS sequence"/>
</dbReference>
<dbReference type="PANTHER" id="PTHR11712">
    <property type="entry name" value="POLYKETIDE SYNTHASE-RELATED"/>
    <property type="match status" value="1"/>
</dbReference>